<proteinExistence type="predicted"/>
<organism evidence="1">
    <name type="scientific">Pararge aegeria</name>
    <name type="common">speckled wood butterfly</name>
    <dbReference type="NCBI Taxonomy" id="116150"/>
    <lineage>
        <taxon>Eukaryota</taxon>
        <taxon>Metazoa</taxon>
        <taxon>Ecdysozoa</taxon>
        <taxon>Arthropoda</taxon>
        <taxon>Hexapoda</taxon>
        <taxon>Insecta</taxon>
        <taxon>Pterygota</taxon>
        <taxon>Neoptera</taxon>
        <taxon>Endopterygota</taxon>
        <taxon>Lepidoptera</taxon>
        <taxon>Glossata</taxon>
        <taxon>Ditrysia</taxon>
        <taxon>Papilionoidea</taxon>
        <taxon>Nymphalidae</taxon>
        <taxon>Satyrinae</taxon>
        <taxon>Satyrini</taxon>
        <taxon>Parargina</taxon>
        <taxon>Pararge</taxon>
    </lineage>
</organism>
<accession>S4P1F5</accession>
<reference evidence="1" key="1">
    <citation type="journal article" date="2013" name="BMC Genomics">
        <title>Unscrambling butterfly oogenesis.</title>
        <authorList>
            <person name="Carter J.M."/>
            <person name="Baker S.C."/>
            <person name="Pink R."/>
            <person name="Carter D.R."/>
            <person name="Collins A."/>
            <person name="Tomlin J."/>
            <person name="Gibbs M."/>
            <person name="Breuker C.J."/>
        </authorList>
    </citation>
    <scope>NUCLEOTIDE SEQUENCE</scope>
    <source>
        <tissue evidence="1">Ovary</tissue>
    </source>
</reference>
<reference evidence="1" key="2">
    <citation type="submission" date="2013-05" db="EMBL/GenBank/DDBJ databases">
        <authorList>
            <person name="Carter J.-M."/>
            <person name="Baker S.C."/>
            <person name="Pink R."/>
            <person name="Carter D.R.F."/>
            <person name="Collins A."/>
            <person name="Tomlin J."/>
            <person name="Gibbs M."/>
            <person name="Breuker C.J."/>
        </authorList>
    </citation>
    <scope>NUCLEOTIDE SEQUENCE</scope>
    <source>
        <tissue evidence="1">Ovary</tissue>
    </source>
</reference>
<dbReference type="AlphaFoldDB" id="S4P1F5"/>
<name>S4P1F5_9NEOP</name>
<sequence length="119" mass="13802">MVSRTTKIEETHLDFRRLTFRGFLSKSRRDLCHVIVCRDHLDVIVRQLKIGCDGTHLRRDHLVAPGLWKSVTALTFVNHPHPLYGLDKTPKTRIISNIQADPTSREEITLKYRRTGSSR</sequence>
<dbReference type="EMBL" id="GAIX01008936">
    <property type="protein sequence ID" value="JAA83624.1"/>
    <property type="molecule type" value="Transcribed_RNA"/>
</dbReference>
<protein>
    <submittedName>
        <fullName evidence="1">Uncharacterized protein</fullName>
    </submittedName>
</protein>
<feature type="non-terminal residue" evidence="1">
    <location>
        <position position="119"/>
    </location>
</feature>
<evidence type="ECO:0000313" key="1">
    <source>
        <dbReference type="EMBL" id="JAA83624.1"/>
    </source>
</evidence>